<dbReference type="Pfam" id="PF07238">
    <property type="entry name" value="PilZ"/>
    <property type="match status" value="1"/>
</dbReference>
<organism evidence="8 9">
    <name type="scientific">Burkholderia gladioli</name>
    <name type="common">Pseudomonas marginata</name>
    <name type="synonym">Phytomonas marginata</name>
    <dbReference type="NCBI Taxonomy" id="28095"/>
    <lineage>
        <taxon>Bacteria</taxon>
        <taxon>Pseudomonadati</taxon>
        <taxon>Pseudomonadota</taxon>
        <taxon>Betaproteobacteria</taxon>
        <taxon>Burkholderiales</taxon>
        <taxon>Burkholderiaceae</taxon>
        <taxon>Burkholderia</taxon>
    </lineage>
</organism>
<dbReference type="InterPro" id="IPR023787">
    <property type="entry name" value="T3SS_YcgR"/>
</dbReference>
<keyword evidence="1 4" id="KW-0973">c-di-GMP</keyword>
<reference evidence="9" key="1">
    <citation type="submission" date="2017-09" db="EMBL/GenBank/DDBJ databases">
        <title>FDA dAtabase for Regulatory Grade micrObial Sequences (FDA-ARGOS): Supporting development and validation of Infectious Disease Dx tests.</title>
        <authorList>
            <person name="Minogue T."/>
            <person name="Wolcott M."/>
            <person name="Wasieloski L."/>
            <person name="Aguilar W."/>
            <person name="Moore D."/>
            <person name="Tallon L."/>
            <person name="Sadzewicz L."/>
            <person name="Ott S."/>
            <person name="Zhao X."/>
            <person name="Nagaraj S."/>
            <person name="Vavikolanu K."/>
            <person name="Aluvathingal J."/>
            <person name="Nadendla S."/>
            <person name="Sichtig H."/>
        </authorList>
    </citation>
    <scope>NUCLEOTIDE SEQUENCE [LARGE SCALE GENOMIC DNA]</scope>
    <source>
        <strain evidence="9">FDAARGOS_390</strain>
    </source>
</reference>
<evidence type="ECO:0000256" key="2">
    <source>
        <dbReference type="ARBA" id="ARBA00022741"/>
    </source>
</evidence>
<keyword evidence="3 4" id="KW-0975">Bacterial flagellum</keyword>
<dbReference type="GO" id="GO:0071973">
    <property type="term" value="P:bacterial-type flagellum-dependent cell motility"/>
    <property type="evidence" value="ECO:0007669"/>
    <property type="project" value="UniProtKB-UniRule"/>
</dbReference>
<protein>
    <recommendedName>
        <fullName evidence="4">Flagellar brake protein YcgR</fullName>
    </recommendedName>
    <alternativeName>
        <fullName evidence="4">Cyclic di-GMP binding protein YcgR</fullName>
    </alternativeName>
</protein>
<feature type="domain" description="Type III secretion system flagellar brake protein YcgR PilZN" evidence="7">
    <location>
        <begin position="20"/>
        <end position="123"/>
    </location>
</feature>
<comment type="function">
    <text evidence="4">Acts as a flagellar brake, regulating swimming and swarming in a bis-(3'-5') cyclic diguanylic acid (c-di-GMP)-dependent manner. Binds 1 c-di-GMP dimer per subunit. Increasing levels of c-di-GMP lead to decreased motility.</text>
</comment>
<comment type="subunit">
    <text evidence="4">Monomer. Interacts with the flagellar basal bodies.</text>
</comment>
<sequence length="251" mass="27585">MKTEAALTETSADDDSVPDYGRRNPLEIGVQLRNLLNRGDFLTVRYPGGQIVTRVLDVQVGSGTFTFDWGAVDAHNAQLLGASHGAFEALPDGVRVEFTIGTPSEISYEGRPAFQAKFPEVLYFVQRREYFRVDAPVLEPYVARGTLPEGEGFVFEIDNLSLGGIGLRTVDERAATLEPGVTLPEVELNLAGHGKLALDLQLVSQRITDSPNGARRYQLGFRFVSLPGAAENTLQRLITQLEVKRRQLARA</sequence>
<dbReference type="EMBL" id="PDDY01000004">
    <property type="protein sequence ID" value="PEH36703.1"/>
    <property type="molecule type" value="Genomic_DNA"/>
</dbReference>
<keyword evidence="2 4" id="KW-0547">Nucleotide-binding</keyword>
<dbReference type="RefSeq" id="WP_098153528.1">
    <property type="nucleotide sequence ID" value="NZ_CADEQB010000007.1"/>
</dbReference>
<dbReference type="HAMAP" id="MF_01457">
    <property type="entry name" value="YcgR"/>
    <property type="match status" value="1"/>
</dbReference>
<keyword evidence="8" id="KW-0966">Cell projection</keyword>
<evidence type="ECO:0000259" key="6">
    <source>
        <dbReference type="Pfam" id="PF07238"/>
    </source>
</evidence>
<evidence type="ECO:0000256" key="3">
    <source>
        <dbReference type="ARBA" id="ARBA00023143"/>
    </source>
</evidence>
<comment type="subcellular location">
    <subcellularLocation>
        <location evidence="4">Bacterial flagellum basal body</location>
    </subcellularLocation>
</comment>
<keyword evidence="8" id="KW-0282">Flagellum</keyword>
<proteinExistence type="inferred from homology"/>
<dbReference type="GO" id="GO:0035438">
    <property type="term" value="F:cyclic-di-GMP binding"/>
    <property type="evidence" value="ECO:0007669"/>
    <property type="project" value="UniProtKB-UniRule"/>
</dbReference>
<accession>A0A2A7RZP3</accession>
<name>A0A2A7RZP3_BURGA</name>
<dbReference type="Proteomes" id="UP000220629">
    <property type="component" value="Unassembled WGS sequence"/>
</dbReference>
<comment type="caution">
    <text evidence="8">The sequence shown here is derived from an EMBL/GenBank/DDBJ whole genome shotgun (WGS) entry which is preliminary data.</text>
</comment>
<dbReference type="InterPro" id="IPR009926">
    <property type="entry name" value="T3SS_YcgR_PilZN"/>
</dbReference>
<feature type="region of interest" description="Disordered" evidence="5">
    <location>
        <begin position="1"/>
        <end position="20"/>
    </location>
</feature>
<dbReference type="InterPro" id="IPR009875">
    <property type="entry name" value="PilZ_domain"/>
</dbReference>
<keyword evidence="8" id="KW-0969">Cilium</keyword>
<feature type="domain" description="PilZ" evidence="6">
    <location>
        <begin position="126"/>
        <end position="239"/>
    </location>
</feature>
<evidence type="ECO:0000256" key="5">
    <source>
        <dbReference type="SAM" id="MobiDB-lite"/>
    </source>
</evidence>
<dbReference type="GO" id="GO:0009425">
    <property type="term" value="C:bacterial-type flagellum basal body"/>
    <property type="evidence" value="ECO:0007669"/>
    <property type="project" value="UniProtKB-SubCell"/>
</dbReference>
<evidence type="ECO:0000313" key="8">
    <source>
        <dbReference type="EMBL" id="PEH36703.1"/>
    </source>
</evidence>
<evidence type="ECO:0000313" key="9">
    <source>
        <dbReference type="Proteomes" id="UP000220629"/>
    </source>
</evidence>
<dbReference type="AlphaFoldDB" id="A0A2A7RZP3"/>
<evidence type="ECO:0000256" key="1">
    <source>
        <dbReference type="ARBA" id="ARBA00022636"/>
    </source>
</evidence>
<dbReference type="Gene3D" id="2.40.10.220">
    <property type="entry name" value="predicted glycosyltransferase like domains"/>
    <property type="match status" value="1"/>
</dbReference>
<dbReference type="GO" id="GO:0071945">
    <property type="term" value="P:regulation of bacterial-type flagellum-dependent cell motility by regulation of motor speed"/>
    <property type="evidence" value="ECO:0007669"/>
    <property type="project" value="UniProtKB-UniRule"/>
</dbReference>
<evidence type="ECO:0000256" key="4">
    <source>
        <dbReference type="HAMAP-Rule" id="MF_01457"/>
    </source>
</evidence>
<dbReference type="Pfam" id="PF07317">
    <property type="entry name" value="PilZN"/>
    <property type="match status" value="1"/>
</dbReference>
<gene>
    <name evidence="4" type="primary">ycgR</name>
    <name evidence="8" type="ORF">CRM94_19025</name>
</gene>
<dbReference type="Gene3D" id="2.30.110.10">
    <property type="entry name" value="Electron Transport, Fmn-binding Protein, Chain A"/>
    <property type="match status" value="1"/>
</dbReference>
<comment type="similarity">
    <text evidence="4">Belongs to the YcgR family.</text>
</comment>
<dbReference type="InterPro" id="IPR012349">
    <property type="entry name" value="Split_barrel_FMN-bd"/>
</dbReference>
<evidence type="ECO:0000259" key="7">
    <source>
        <dbReference type="Pfam" id="PF07317"/>
    </source>
</evidence>